<proteinExistence type="predicted"/>
<dbReference type="GO" id="GO:0005634">
    <property type="term" value="C:nucleus"/>
    <property type="evidence" value="ECO:0007669"/>
    <property type="project" value="TreeGrafter"/>
</dbReference>
<dbReference type="AlphaFoldDB" id="A0A392MJB6"/>
<keyword evidence="2" id="KW-1185">Reference proteome</keyword>
<feature type="non-terminal residue" evidence="1">
    <location>
        <position position="1"/>
    </location>
</feature>
<dbReference type="Proteomes" id="UP000265520">
    <property type="component" value="Unassembled WGS sequence"/>
</dbReference>
<evidence type="ECO:0000313" key="2">
    <source>
        <dbReference type="Proteomes" id="UP000265520"/>
    </source>
</evidence>
<dbReference type="GO" id="GO:0004842">
    <property type="term" value="F:ubiquitin-protein transferase activity"/>
    <property type="evidence" value="ECO:0007669"/>
    <property type="project" value="TreeGrafter"/>
</dbReference>
<evidence type="ECO:0000313" key="1">
    <source>
        <dbReference type="EMBL" id="MCH86354.1"/>
    </source>
</evidence>
<protein>
    <submittedName>
        <fullName evidence="1">E3 ubiquitin-protein ligase CHFR-like</fullName>
    </submittedName>
</protein>
<dbReference type="EMBL" id="LXQA010010181">
    <property type="protein sequence ID" value="MCH86354.1"/>
    <property type="molecule type" value="Genomic_DNA"/>
</dbReference>
<dbReference type="InterPro" id="IPR052256">
    <property type="entry name" value="E3_ubiquitin-ligase_CHFR"/>
</dbReference>
<dbReference type="GO" id="GO:0006511">
    <property type="term" value="P:ubiquitin-dependent protein catabolic process"/>
    <property type="evidence" value="ECO:0007669"/>
    <property type="project" value="TreeGrafter"/>
</dbReference>
<reference evidence="1 2" key="1">
    <citation type="journal article" date="2018" name="Front. Plant Sci.">
        <title>Red Clover (Trifolium pratense) and Zigzag Clover (T. medium) - A Picture of Genomic Similarities and Differences.</title>
        <authorList>
            <person name="Dluhosova J."/>
            <person name="Istvanek J."/>
            <person name="Nedelnik J."/>
            <person name="Repkova J."/>
        </authorList>
    </citation>
    <scope>NUCLEOTIDE SEQUENCE [LARGE SCALE GENOMIC DNA]</scope>
    <source>
        <strain evidence="2">cv. 10/8</strain>
        <tissue evidence="1">Leaf</tissue>
    </source>
</reference>
<accession>A0A392MJB6</accession>
<dbReference type="PANTHER" id="PTHR16079:SF4">
    <property type="entry name" value="E3 UBIQUITIN-PROTEIN LIGASE CHFR"/>
    <property type="match status" value="1"/>
</dbReference>
<gene>
    <name evidence="1" type="ORF">A2U01_0007211</name>
</gene>
<comment type="caution">
    <text evidence="1">The sequence shown here is derived from an EMBL/GenBank/DDBJ whole genome shotgun (WGS) entry which is preliminary data.</text>
</comment>
<dbReference type="PANTHER" id="PTHR16079">
    <property type="entry name" value="UBIQUITIN LIGASE PROTEIN CHFR"/>
    <property type="match status" value="1"/>
</dbReference>
<organism evidence="1 2">
    <name type="scientific">Trifolium medium</name>
    <dbReference type="NCBI Taxonomy" id="97028"/>
    <lineage>
        <taxon>Eukaryota</taxon>
        <taxon>Viridiplantae</taxon>
        <taxon>Streptophyta</taxon>
        <taxon>Embryophyta</taxon>
        <taxon>Tracheophyta</taxon>
        <taxon>Spermatophyta</taxon>
        <taxon>Magnoliopsida</taxon>
        <taxon>eudicotyledons</taxon>
        <taxon>Gunneridae</taxon>
        <taxon>Pentapetalae</taxon>
        <taxon>rosids</taxon>
        <taxon>fabids</taxon>
        <taxon>Fabales</taxon>
        <taxon>Fabaceae</taxon>
        <taxon>Papilionoideae</taxon>
        <taxon>50 kb inversion clade</taxon>
        <taxon>NPAAA clade</taxon>
        <taxon>Hologalegina</taxon>
        <taxon>IRL clade</taxon>
        <taxon>Trifolieae</taxon>
        <taxon>Trifolium</taxon>
    </lineage>
</organism>
<dbReference type="GO" id="GO:0016567">
    <property type="term" value="P:protein ubiquitination"/>
    <property type="evidence" value="ECO:0007669"/>
    <property type="project" value="TreeGrafter"/>
</dbReference>
<sequence length="83" mass="8863">QSDSRYLDVEIRSDEGEICSEISATSSDKHSWCKIARNSDLCSATMENKSSNTILVDGAEVGNGDTAVIKDGSEIIPGPDREG</sequence>
<name>A0A392MJB6_9FABA</name>